<organism evidence="1 2">
    <name type="scientific">Frigoriglobus tundricola</name>
    <dbReference type="NCBI Taxonomy" id="2774151"/>
    <lineage>
        <taxon>Bacteria</taxon>
        <taxon>Pseudomonadati</taxon>
        <taxon>Planctomycetota</taxon>
        <taxon>Planctomycetia</taxon>
        <taxon>Gemmatales</taxon>
        <taxon>Gemmataceae</taxon>
        <taxon>Frigoriglobus</taxon>
    </lineage>
</organism>
<evidence type="ECO:0008006" key="3">
    <source>
        <dbReference type="Google" id="ProtNLM"/>
    </source>
</evidence>
<sequence length="78" mass="8614">MSARNPAALLESLLEQLPSDVRRVLVRTNGLDGRPPAGLKDVARECKMSQGHVRALIAAGEELLTDVVRLLSRQRERL</sequence>
<name>A0A6M5Z1C4_9BACT</name>
<proteinExistence type="predicted"/>
<gene>
    <name evidence="1" type="ORF">FTUN_6875</name>
</gene>
<dbReference type="InterPro" id="IPR013324">
    <property type="entry name" value="RNA_pol_sigma_r3/r4-like"/>
</dbReference>
<dbReference type="KEGG" id="ftj:FTUN_6875"/>
<dbReference type="Proteomes" id="UP000503447">
    <property type="component" value="Chromosome"/>
</dbReference>
<dbReference type="SUPFAM" id="SSF88659">
    <property type="entry name" value="Sigma3 and sigma4 domains of RNA polymerase sigma factors"/>
    <property type="match status" value="1"/>
</dbReference>
<evidence type="ECO:0000313" key="1">
    <source>
        <dbReference type="EMBL" id="QJW99273.1"/>
    </source>
</evidence>
<reference evidence="2" key="1">
    <citation type="submission" date="2020-05" db="EMBL/GenBank/DDBJ databases">
        <title>Frigoriglobus tundricola gen. nov., sp. nov., a psychrotolerant cellulolytic planctomycete of the family Gemmataceae with two divergent copies of 16S rRNA gene.</title>
        <authorList>
            <person name="Kulichevskaya I.S."/>
            <person name="Ivanova A.A."/>
            <person name="Naumoff D.G."/>
            <person name="Beletsky A.V."/>
            <person name="Rijpstra W.I.C."/>
            <person name="Sinninghe Damste J.S."/>
            <person name="Mardanov A.V."/>
            <person name="Ravin N.V."/>
            <person name="Dedysh S.N."/>
        </authorList>
    </citation>
    <scope>NUCLEOTIDE SEQUENCE [LARGE SCALE GENOMIC DNA]</scope>
    <source>
        <strain evidence="2">PL17</strain>
    </source>
</reference>
<evidence type="ECO:0000313" key="2">
    <source>
        <dbReference type="Proteomes" id="UP000503447"/>
    </source>
</evidence>
<dbReference type="EMBL" id="CP053452">
    <property type="protein sequence ID" value="QJW99273.1"/>
    <property type="molecule type" value="Genomic_DNA"/>
</dbReference>
<accession>A0A6M5Z1C4</accession>
<dbReference type="AlphaFoldDB" id="A0A6M5Z1C4"/>
<keyword evidence="2" id="KW-1185">Reference proteome</keyword>
<protein>
    <recommendedName>
        <fullName evidence="3">RNA polymerase sigma-70 region 4 domain-containing protein</fullName>
    </recommendedName>
</protein>